<sequence>MNPIEQILNNFPIIIIDGAMATELEKYECNLNDRLWSAKILMENPEVIKKVHLDYFKAGADCAITASYQATIAGYKERGLTEVEAIGLIKKSVQIAVEARDDFWTELKDKSNRPKPLVAASVGPYGAFLADGSEYRGNYFLNEDELVTFHKERIRVLVEAGADILACETIPCLVEAKAITRVLKEFPGVYAWFSFSAKDDYHISDGEKISSCAEWLDGEEQVAAIGVNCSSPHFIESLIKEIKSRTAKPIVVYPNSGEEYDATSKTWGDESLTNHFTSNTQRWYEAGAQIIGGCCRTNPEDITAITTWARK</sequence>
<keyword evidence="3 5" id="KW-0479">Metal-binding</keyword>
<dbReference type="GO" id="GO:0032259">
    <property type="term" value="P:methylation"/>
    <property type="evidence" value="ECO:0007669"/>
    <property type="project" value="UniProtKB-KW"/>
</dbReference>
<accession>A0ABU3X9W2</accession>
<comment type="cofactor">
    <cofactor evidence="5">
        <name>Zn(2+)</name>
        <dbReference type="ChEBI" id="CHEBI:29105"/>
    </cofactor>
</comment>
<dbReference type="SUPFAM" id="SSF82282">
    <property type="entry name" value="Homocysteine S-methyltransferase"/>
    <property type="match status" value="1"/>
</dbReference>
<keyword evidence="2 5" id="KW-0808">Transferase</keyword>
<proteinExistence type="predicted"/>
<dbReference type="InterPro" id="IPR051486">
    <property type="entry name" value="Hcy_S-methyltransferase"/>
</dbReference>
<dbReference type="GO" id="GO:0008168">
    <property type="term" value="F:methyltransferase activity"/>
    <property type="evidence" value="ECO:0007669"/>
    <property type="project" value="UniProtKB-KW"/>
</dbReference>
<evidence type="ECO:0000256" key="1">
    <source>
        <dbReference type="ARBA" id="ARBA00022603"/>
    </source>
</evidence>
<evidence type="ECO:0000256" key="2">
    <source>
        <dbReference type="ARBA" id="ARBA00022679"/>
    </source>
</evidence>
<name>A0ABU3X9W2_9BACI</name>
<dbReference type="PROSITE" id="PS50970">
    <property type="entry name" value="HCY"/>
    <property type="match status" value="1"/>
</dbReference>
<evidence type="ECO:0000313" key="7">
    <source>
        <dbReference type="EMBL" id="MDV2684681.1"/>
    </source>
</evidence>
<dbReference type="PANTHER" id="PTHR46015:SF1">
    <property type="entry name" value="HOMOCYSTEINE S-METHYLTRANSFERASE-LIKE ISOFORM 1"/>
    <property type="match status" value="1"/>
</dbReference>
<evidence type="ECO:0000256" key="3">
    <source>
        <dbReference type="ARBA" id="ARBA00022723"/>
    </source>
</evidence>
<reference evidence="7 8" key="1">
    <citation type="submission" date="2023-10" db="EMBL/GenBank/DDBJ databases">
        <title>Screening of Alkalihalobacillus lindianensis BZ-TG-R113 and Its Alleviation of Salt Stress on Rapeseed Growth.</title>
        <authorList>
            <person name="Zhao B."/>
            <person name="Guo T."/>
        </authorList>
    </citation>
    <scope>NUCLEOTIDE SEQUENCE [LARGE SCALE GENOMIC DNA]</scope>
    <source>
        <strain evidence="7 8">BZ-TG-R113</strain>
    </source>
</reference>
<evidence type="ECO:0000313" key="8">
    <source>
        <dbReference type="Proteomes" id="UP001287282"/>
    </source>
</evidence>
<dbReference type="Proteomes" id="UP001287282">
    <property type="component" value="Unassembled WGS sequence"/>
</dbReference>
<dbReference type="PANTHER" id="PTHR46015">
    <property type="entry name" value="ZGC:172121"/>
    <property type="match status" value="1"/>
</dbReference>
<dbReference type="Pfam" id="PF02574">
    <property type="entry name" value="S-methyl_trans"/>
    <property type="match status" value="1"/>
</dbReference>
<evidence type="ECO:0000259" key="6">
    <source>
        <dbReference type="PROSITE" id="PS50970"/>
    </source>
</evidence>
<dbReference type="InterPro" id="IPR017226">
    <property type="entry name" value="BHMT-like"/>
</dbReference>
<comment type="caution">
    <text evidence="7">The sequence shown here is derived from an EMBL/GenBank/DDBJ whole genome shotgun (WGS) entry which is preliminary data.</text>
</comment>
<organism evidence="7 8">
    <name type="scientific">Alkalihalophilus lindianensis</name>
    <dbReference type="NCBI Taxonomy" id="1630542"/>
    <lineage>
        <taxon>Bacteria</taxon>
        <taxon>Bacillati</taxon>
        <taxon>Bacillota</taxon>
        <taxon>Bacilli</taxon>
        <taxon>Bacillales</taxon>
        <taxon>Bacillaceae</taxon>
        <taxon>Alkalihalophilus</taxon>
    </lineage>
</organism>
<protein>
    <submittedName>
        <fullName evidence="7">Homocysteine S-methyltransferase</fullName>
        <ecNumber evidence="7">2.1.1.10</ecNumber>
    </submittedName>
</protein>
<keyword evidence="4 5" id="KW-0862">Zinc</keyword>
<evidence type="ECO:0000256" key="4">
    <source>
        <dbReference type="ARBA" id="ARBA00022833"/>
    </source>
</evidence>
<dbReference type="PIRSF" id="PIRSF037505">
    <property type="entry name" value="Betaine_HMT"/>
    <property type="match status" value="1"/>
</dbReference>
<evidence type="ECO:0000256" key="5">
    <source>
        <dbReference type="PROSITE-ProRule" id="PRU00333"/>
    </source>
</evidence>
<dbReference type="NCBIfam" id="NF007020">
    <property type="entry name" value="PRK09485.1"/>
    <property type="match status" value="1"/>
</dbReference>
<dbReference type="RefSeq" id="WP_317121885.1">
    <property type="nucleotide sequence ID" value="NZ_JAWJBA010000002.1"/>
</dbReference>
<dbReference type="Gene3D" id="3.20.20.330">
    <property type="entry name" value="Homocysteine-binding-like domain"/>
    <property type="match status" value="1"/>
</dbReference>
<dbReference type="EC" id="2.1.1.10" evidence="7"/>
<keyword evidence="8" id="KW-1185">Reference proteome</keyword>
<dbReference type="InterPro" id="IPR036589">
    <property type="entry name" value="HCY_dom_sf"/>
</dbReference>
<dbReference type="EMBL" id="JAWJBA010000002">
    <property type="protein sequence ID" value="MDV2684681.1"/>
    <property type="molecule type" value="Genomic_DNA"/>
</dbReference>
<dbReference type="InterPro" id="IPR003726">
    <property type="entry name" value="HCY_dom"/>
</dbReference>
<feature type="binding site" evidence="5">
    <location>
        <position position="229"/>
    </location>
    <ligand>
        <name>Zn(2+)</name>
        <dbReference type="ChEBI" id="CHEBI:29105"/>
    </ligand>
</feature>
<feature type="binding site" evidence="5">
    <location>
        <position position="294"/>
    </location>
    <ligand>
        <name>Zn(2+)</name>
        <dbReference type="ChEBI" id="CHEBI:29105"/>
    </ligand>
</feature>
<gene>
    <name evidence="7" type="primary">mmuM</name>
    <name evidence="7" type="ORF">RYX56_09885</name>
</gene>
<keyword evidence="1 5" id="KW-0489">Methyltransferase</keyword>
<feature type="domain" description="Hcy-binding" evidence="6">
    <location>
        <begin position="2"/>
        <end position="309"/>
    </location>
</feature>
<feature type="binding site" evidence="5">
    <location>
        <position position="295"/>
    </location>
    <ligand>
        <name>Zn(2+)</name>
        <dbReference type="ChEBI" id="CHEBI:29105"/>
    </ligand>
</feature>